<feature type="domain" description="Cupin type-2" evidence="1">
    <location>
        <begin position="38"/>
        <end position="96"/>
    </location>
</feature>
<dbReference type="InterPro" id="IPR013096">
    <property type="entry name" value="Cupin_2"/>
</dbReference>
<accession>A0A380MRF7</accession>
<reference evidence="2 3" key="1">
    <citation type="submission" date="2018-06" db="EMBL/GenBank/DDBJ databases">
        <authorList>
            <consortium name="Pathogen Informatics"/>
            <person name="Doyle S."/>
        </authorList>
    </citation>
    <scope>NUCLEOTIDE SEQUENCE [LARGE SCALE GENOMIC DNA]</scope>
    <source>
        <strain evidence="2 3">NCTC13337</strain>
    </source>
</reference>
<dbReference type="RefSeq" id="WP_072576766.1">
    <property type="nucleotide sequence ID" value="NZ_LWHB01000098.1"/>
</dbReference>
<protein>
    <submittedName>
        <fullName evidence="2">Uncharacterized conserved protein, contains double-stranded beta-helix domain</fullName>
    </submittedName>
</protein>
<dbReference type="Gene3D" id="2.60.120.10">
    <property type="entry name" value="Jelly Rolls"/>
    <property type="match status" value="1"/>
</dbReference>
<evidence type="ECO:0000313" key="2">
    <source>
        <dbReference type="EMBL" id="SUO94291.1"/>
    </source>
</evidence>
<dbReference type="InterPro" id="IPR011051">
    <property type="entry name" value="RmlC_Cupin_sf"/>
</dbReference>
<dbReference type="InterPro" id="IPR014710">
    <property type="entry name" value="RmlC-like_jellyroll"/>
</dbReference>
<dbReference type="SUPFAM" id="SSF51182">
    <property type="entry name" value="RmlC-like cupins"/>
    <property type="match status" value="1"/>
</dbReference>
<dbReference type="PANTHER" id="PTHR36114:SF1">
    <property type="entry name" value="16.7 KDA PROTEIN IN WHIE LOCUS"/>
    <property type="match status" value="1"/>
</dbReference>
<dbReference type="Proteomes" id="UP000254601">
    <property type="component" value="Unassembled WGS sequence"/>
</dbReference>
<evidence type="ECO:0000259" key="1">
    <source>
        <dbReference type="Pfam" id="PF07883"/>
    </source>
</evidence>
<dbReference type="Pfam" id="PF07883">
    <property type="entry name" value="Cupin_2"/>
    <property type="match status" value="1"/>
</dbReference>
<dbReference type="InterPro" id="IPR052044">
    <property type="entry name" value="PKS_Associated_Protein"/>
</dbReference>
<gene>
    <name evidence="2" type="ORF">NCTC13337_00657</name>
</gene>
<sequence length="99" mass="11562">MQIHNWHNTLMNLNTFWQPMFLACFNQHNINLITIKGEYQWHQHDEGDKLFLVIEGEMHIDNAEGTHIVRAGELVIIPAKQAHHPRAPEYARLLMIAQA</sequence>
<dbReference type="AlphaFoldDB" id="A0A380MRF7"/>
<name>A0A380MRF7_9GAMM</name>
<proteinExistence type="predicted"/>
<dbReference type="OrthoDB" id="9794183at2"/>
<dbReference type="PANTHER" id="PTHR36114">
    <property type="entry name" value="16.7 KDA PROTEIN IN WHIE LOCUS"/>
    <property type="match status" value="1"/>
</dbReference>
<dbReference type="EMBL" id="UHIC01000001">
    <property type="protein sequence ID" value="SUO94291.1"/>
    <property type="molecule type" value="Genomic_DNA"/>
</dbReference>
<evidence type="ECO:0000313" key="3">
    <source>
        <dbReference type="Proteomes" id="UP000254601"/>
    </source>
</evidence>
<organism evidence="2 3">
    <name type="scientific">Suttonella ornithocola</name>
    <dbReference type="NCBI Taxonomy" id="279832"/>
    <lineage>
        <taxon>Bacteria</taxon>
        <taxon>Pseudomonadati</taxon>
        <taxon>Pseudomonadota</taxon>
        <taxon>Gammaproteobacteria</taxon>
        <taxon>Cardiobacteriales</taxon>
        <taxon>Cardiobacteriaceae</taxon>
        <taxon>Suttonella</taxon>
    </lineage>
</organism>
<keyword evidence="3" id="KW-1185">Reference proteome</keyword>